<proteinExistence type="predicted"/>
<dbReference type="Proteomes" id="UP000220914">
    <property type="component" value="Unassembled WGS sequence"/>
</dbReference>
<evidence type="ECO:0000256" key="1">
    <source>
        <dbReference type="ARBA" id="ARBA00022729"/>
    </source>
</evidence>
<feature type="chain" id="PRO_5012021027" description="ABC transporter substrate-binding protein" evidence="2">
    <location>
        <begin position="46"/>
        <end position="397"/>
    </location>
</feature>
<dbReference type="Pfam" id="PF13343">
    <property type="entry name" value="SBP_bac_6"/>
    <property type="match status" value="1"/>
</dbReference>
<dbReference type="Gene3D" id="3.40.190.10">
    <property type="entry name" value="Periplasmic binding protein-like II"/>
    <property type="match status" value="2"/>
</dbReference>
<dbReference type="PANTHER" id="PTHR30006:SF24">
    <property type="entry name" value="SLL0237 PROTEIN"/>
    <property type="match status" value="1"/>
</dbReference>
<comment type="caution">
    <text evidence="3">The sequence shown here is derived from an EMBL/GenBank/DDBJ whole genome shotgun (WGS) entry which is preliminary data.</text>
</comment>
<evidence type="ECO:0000313" key="3">
    <source>
        <dbReference type="EMBL" id="PEG35417.1"/>
    </source>
</evidence>
<reference evidence="3 4" key="1">
    <citation type="submission" date="2017-10" db="EMBL/GenBank/DDBJ databases">
        <title>The new phylogeny of genus Mycobacterium.</title>
        <authorList>
            <person name="Tortoli E."/>
            <person name="Trovato A."/>
            <person name="Cirillo D.M."/>
        </authorList>
    </citation>
    <scope>NUCLEOTIDE SEQUENCE [LARGE SCALE GENOMIC DNA]</scope>
    <source>
        <strain evidence="3 4">CCUG37673</strain>
    </source>
</reference>
<feature type="signal peptide" evidence="2">
    <location>
        <begin position="1"/>
        <end position="45"/>
    </location>
</feature>
<dbReference type="SUPFAM" id="SSF53850">
    <property type="entry name" value="Periplasmic binding protein-like II"/>
    <property type="match status" value="1"/>
</dbReference>
<organism evidence="3 4">
    <name type="scientific">Mycolicibacterium agri</name>
    <name type="common">Mycobacterium agri</name>
    <dbReference type="NCBI Taxonomy" id="36811"/>
    <lineage>
        <taxon>Bacteria</taxon>
        <taxon>Bacillati</taxon>
        <taxon>Actinomycetota</taxon>
        <taxon>Actinomycetes</taxon>
        <taxon>Mycobacteriales</taxon>
        <taxon>Mycobacteriaceae</taxon>
        <taxon>Mycolicibacterium</taxon>
    </lineage>
</organism>
<dbReference type="EMBL" id="PDCP01000045">
    <property type="protein sequence ID" value="PEG35417.1"/>
    <property type="molecule type" value="Genomic_DNA"/>
</dbReference>
<dbReference type="PANTHER" id="PTHR30006">
    <property type="entry name" value="THIAMINE-BINDING PERIPLASMIC PROTEIN-RELATED"/>
    <property type="match status" value="1"/>
</dbReference>
<evidence type="ECO:0008006" key="5">
    <source>
        <dbReference type="Google" id="ProtNLM"/>
    </source>
</evidence>
<accession>A0A2A7MV89</accession>
<dbReference type="RefSeq" id="WP_097942164.1">
    <property type="nucleotide sequence ID" value="NZ_BLKS01000004.1"/>
</dbReference>
<dbReference type="OrthoDB" id="366726at2"/>
<evidence type="ECO:0000256" key="2">
    <source>
        <dbReference type="SAM" id="SignalP"/>
    </source>
</evidence>
<name>A0A2A7MV89_MYCAG</name>
<gene>
    <name evidence="3" type="ORF">CQY20_21765</name>
</gene>
<evidence type="ECO:0000313" key="4">
    <source>
        <dbReference type="Proteomes" id="UP000220914"/>
    </source>
</evidence>
<keyword evidence="4" id="KW-1185">Reference proteome</keyword>
<sequence length="397" mass="42387">MVIALTRMCIERVLRGFAGPKARRSSAMVVAVVTVLALSSCSAPAGTGDEGQLAKKDCANGPAVQEQQKVNGMPPGKRAATLAADAKAVNNGTISWYTELNDADVITGPFEDKYPGLTVAVYRAGTDDIRQRVLEEAAAGYRGSDVIQLDYLGMNPLDKEGVLAPASSPEVSHLVPEAKFGNFTGDSLKITVPAWNSTLLPPDQAPKSLQDLADPRFKGKLAMEGTDVFWFAAQVSNLMNTERMTKDQAVDVFRKIASNAAITDGHTATTELVIAGQYSIAANNFVHRIVELESKGAPIEWKPVQVPAVAEVSAYAIPCEAGNPAGGMLLQDFVLSKQGQQELLAHGRTPVDRALNEESLGGVDLHAIEVDAGAIADKFSEWQDTWREVVQNGTKTN</sequence>
<keyword evidence="1 2" id="KW-0732">Signal</keyword>
<dbReference type="AlphaFoldDB" id="A0A2A7MV89"/>
<protein>
    <recommendedName>
        <fullName evidence="5">ABC transporter substrate-binding protein</fullName>
    </recommendedName>
</protein>